<reference evidence="1" key="1">
    <citation type="submission" date="2022-05" db="EMBL/GenBank/DDBJ databases">
        <authorList>
            <person name="Okamura Y."/>
        </authorList>
    </citation>
    <scope>NUCLEOTIDE SEQUENCE</scope>
</reference>
<protein>
    <submittedName>
        <fullName evidence="1">Uncharacterized protein</fullName>
    </submittedName>
</protein>
<sequence>MYDKSPQDVVMASPEETSFKNILISIRDKPSIIDETITVKRSKKSILSHTDTVTPINNLKPKMAYIDKVSPTYVPGKAVKIVSDVTQHTIDKVGVETHSLDNFLDNYELSKRRLSEGNVEKKIPKKRCSSSTIRKLKPDEMKKSKSEVSKLCDKVKSIKLKDEGRNYKTRSCNDIVKLILTKHGIHVISDTEAIV</sequence>
<evidence type="ECO:0000313" key="2">
    <source>
        <dbReference type="Proteomes" id="UP001152562"/>
    </source>
</evidence>
<evidence type="ECO:0000313" key="1">
    <source>
        <dbReference type="EMBL" id="CAH4035337.1"/>
    </source>
</evidence>
<comment type="caution">
    <text evidence="1">The sequence shown here is derived from an EMBL/GenBank/DDBJ whole genome shotgun (WGS) entry which is preliminary data.</text>
</comment>
<organism evidence="1 2">
    <name type="scientific">Pieris brassicae</name>
    <name type="common">White butterfly</name>
    <name type="synonym">Large white butterfly</name>
    <dbReference type="NCBI Taxonomy" id="7116"/>
    <lineage>
        <taxon>Eukaryota</taxon>
        <taxon>Metazoa</taxon>
        <taxon>Ecdysozoa</taxon>
        <taxon>Arthropoda</taxon>
        <taxon>Hexapoda</taxon>
        <taxon>Insecta</taxon>
        <taxon>Pterygota</taxon>
        <taxon>Neoptera</taxon>
        <taxon>Endopterygota</taxon>
        <taxon>Lepidoptera</taxon>
        <taxon>Glossata</taxon>
        <taxon>Ditrysia</taxon>
        <taxon>Papilionoidea</taxon>
        <taxon>Pieridae</taxon>
        <taxon>Pierinae</taxon>
        <taxon>Pieris</taxon>
    </lineage>
</organism>
<gene>
    <name evidence="1" type="ORF">PIBRA_LOCUS11407</name>
</gene>
<dbReference type="Proteomes" id="UP001152562">
    <property type="component" value="Unassembled WGS sequence"/>
</dbReference>
<name>A0A9P0TUB2_PIEBR</name>
<proteinExistence type="predicted"/>
<dbReference type="AlphaFoldDB" id="A0A9P0TUB2"/>
<dbReference type="EMBL" id="CALOZG010000042">
    <property type="protein sequence ID" value="CAH4035337.1"/>
    <property type="molecule type" value="Genomic_DNA"/>
</dbReference>
<keyword evidence="2" id="KW-1185">Reference proteome</keyword>
<accession>A0A9P0TUB2</accession>